<sequence>MRVNFEADGAGRLQNVTVYPLDTAKPTLELPDDFDLKRVRDYVLSGGALKYDPFVAVPSVAEQITALKQKLFETDYIAAKAVDAMAAADSLTSLLAALKSIRTEYADVFAQRAAWRKEINDLEEKGDDA</sequence>
<proteinExistence type="predicted"/>
<name>A0A8S5MZ11_9CAUD</name>
<protein>
    <submittedName>
        <fullName evidence="1">Uncharacterized protein</fullName>
    </submittedName>
</protein>
<reference evidence="1" key="1">
    <citation type="journal article" date="2021" name="Proc. Natl. Acad. Sci. U.S.A.">
        <title>A Catalog of Tens of Thousands of Viruses from Human Metagenomes Reveals Hidden Associations with Chronic Diseases.</title>
        <authorList>
            <person name="Tisza M.J."/>
            <person name="Buck C.B."/>
        </authorList>
    </citation>
    <scope>NUCLEOTIDE SEQUENCE</scope>
    <source>
        <strain evidence="1">CtoMB99</strain>
    </source>
</reference>
<evidence type="ECO:0000313" key="1">
    <source>
        <dbReference type="EMBL" id="DAD87653.1"/>
    </source>
</evidence>
<organism evidence="1">
    <name type="scientific">Siphoviridae sp. ctoMB99</name>
    <dbReference type="NCBI Taxonomy" id="2826459"/>
    <lineage>
        <taxon>Viruses</taxon>
        <taxon>Duplodnaviria</taxon>
        <taxon>Heunggongvirae</taxon>
        <taxon>Uroviricota</taxon>
        <taxon>Caudoviricetes</taxon>
    </lineage>
</organism>
<dbReference type="EMBL" id="BK015023">
    <property type="protein sequence ID" value="DAD87653.1"/>
    <property type="molecule type" value="Genomic_DNA"/>
</dbReference>
<accession>A0A8S5MZ11</accession>